<dbReference type="Proteomes" id="UP000252387">
    <property type="component" value="Unassembled WGS sequence"/>
</dbReference>
<dbReference type="Gene3D" id="2.40.50.100">
    <property type="match status" value="1"/>
</dbReference>
<evidence type="ECO:0000256" key="1">
    <source>
        <dbReference type="SAM" id="SignalP"/>
    </source>
</evidence>
<dbReference type="PANTHER" id="PTHR30469">
    <property type="entry name" value="MULTIDRUG RESISTANCE PROTEIN MDTA"/>
    <property type="match status" value="1"/>
</dbReference>
<feature type="chain" id="PRO_5016743931" evidence="1">
    <location>
        <begin position="32"/>
        <end position="326"/>
    </location>
</feature>
<organism evidence="2 3">
    <name type="scientific">Rhodanobacter denitrificans</name>
    <dbReference type="NCBI Taxonomy" id="666685"/>
    <lineage>
        <taxon>Bacteria</taxon>
        <taxon>Pseudomonadati</taxon>
        <taxon>Pseudomonadota</taxon>
        <taxon>Gammaproteobacteria</taxon>
        <taxon>Lysobacterales</taxon>
        <taxon>Rhodanobacteraceae</taxon>
        <taxon>Rhodanobacter</taxon>
    </lineage>
</organism>
<keyword evidence="1" id="KW-0732">Signal</keyword>
<dbReference type="Gene3D" id="1.10.287.470">
    <property type="entry name" value="Helix hairpin bin"/>
    <property type="match status" value="1"/>
</dbReference>
<dbReference type="PANTHER" id="PTHR30469:SF15">
    <property type="entry name" value="HLYD FAMILY OF SECRETION PROTEINS"/>
    <property type="match status" value="1"/>
</dbReference>
<feature type="signal peptide" evidence="1">
    <location>
        <begin position="1"/>
        <end position="31"/>
    </location>
</feature>
<reference evidence="2 3" key="1">
    <citation type="submission" date="2018-05" db="EMBL/GenBank/DDBJ databases">
        <title>Draft genome sequence of Rhodanobacter denitrificans Yn1 isolated from gold copper mine.</title>
        <authorList>
            <person name="Yang N."/>
            <person name="Mazhar H.S."/>
            <person name="Rensing C."/>
        </authorList>
    </citation>
    <scope>NUCLEOTIDE SEQUENCE [LARGE SCALE GENOMIC DNA]</scope>
    <source>
        <strain evidence="2 3">Yn1</strain>
    </source>
</reference>
<dbReference type="SUPFAM" id="SSF111369">
    <property type="entry name" value="HlyD-like secretion proteins"/>
    <property type="match status" value="1"/>
</dbReference>
<evidence type="ECO:0000313" key="3">
    <source>
        <dbReference type="Proteomes" id="UP000252387"/>
    </source>
</evidence>
<dbReference type="PROSITE" id="PS51257">
    <property type="entry name" value="PROKAR_LIPOPROTEIN"/>
    <property type="match status" value="1"/>
</dbReference>
<proteinExistence type="predicted"/>
<protein>
    <submittedName>
        <fullName evidence="2">HlyD family efflux transporter periplasmic adaptor subunit</fullName>
    </submittedName>
</protein>
<accession>A0A368KC25</accession>
<evidence type="ECO:0000313" key="2">
    <source>
        <dbReference type="EMBL" id="RCS28646.1"/>
    </source>
</evidence>
<dbReference type="RefSeq" id="WP_114345602.1">
    <property type="nucleotide sequence ID" value="NZ_QFWQ01000011.1"/>
</dbReference>
<keyword evidence="3" id="KW-1185">Reference proteome</keyword>
<dbReference type="AlphaFoldDB" id="A0A368KC25"/>
<dbReference type="GO" id="GO:1990281">
    <property type="term" value="C:efflux pump complex"/>
    <property type="evidence" value="ECO:0007669"/>
    <property type="project" value="TreeGrafter"/>
</dbReference>
<dbReference type="OrthoDB" id="8794034at2"/>
<name>A0A368KC25_9GAMM</name>
<gene>
    <name evidence="2" type="ORF">DEO45_15690</name>
</gene>
<sequence length="326" mass="33687">MKPLVSHPSQRPAVSRWLRLGSLALCSTWLAAGCSRPATPAGPAAGPVAAYAAVARGRIDVEGGLLSLSMPREGVLARVAVHEGDHVRQGQLLAALDDEPARLAVDAAQAQQEQAQAQLKLLGIKQAAAKQRAQRLAAAVAAGAGDGQSADDASEAAAQLDAEQQAARAALDMAGQKLGEARYELKQRSLVAPFDAEVVHVSAQPGASVSPASGAVFTLLPQKPRIVRAELNDSFVGAIQPGMAAEVSADNGRAGESWNAHVLRVGKVYGPATLENDPQVRANARTVECVLAFDQPGSGQSPDLRIGQRVIVRFSKAPPAAAAAKD</sequence>
<dbReference type="EMBL" id="QFWQ01000011">
    <property type="protein sequence ID" value="RCS28646.1"/>
    <property type="molecule type" value="Genomic_DNA"/>
</dbReference>
<dbReference type="Gene3D" id="2.40.30.170">
    <property type="match status" value="1"/>
</dbReference>
<comment type="caution">
    <text evidence="2">The sequence shown here is derived from an EMBL/GenBank/DDBJ whole genome shotgun (WGS) entry which is preliminary data.</text>
</comment>
<dbReference type="GO" id="GO:0015562">
    <property type="term" value="F:efflux transmembrane transporter activity"/>
    <property type="evidence" value="ECO:0007669"/>
    <property type="project" value="TreeGrafter"/>
</dbReference>